<name>A0A415G4W9_9FIRM</name>
<dbReference type="RefSeq" id="WP_118314955.1">
    <property type="nucleotide sequence ID" value="NZ_CAUEJX010000001.1"/>
</dbReference>
<comment type="caution">
    <text evidence="1">The sequence shown here is derived from an EMBL/GenBank/DDBJ whole genome shotgun (WGS) entry which is preliminary data.</text>
</comment>
<evidence type="ECO:0000313" key="1">
    <source>
        <dbReference type="EMBL" id="RHK36367.1"/>
    </source>
</evidence>
<gene>
    <name evidence="1" type="ORF">DW068_12555</name>
</gene>
<protein>
    <submittedName>
        <fullName evidence="1">Uncharacterized protein</fullName>
    </submittedName>
</protein>
<sequence length="235" mass="27153">MRTLTLEELGRELQEKEWTLESKHEYEAAILIEMEKAVGFYEEDSEELTFTAGNRLKEGLGSLRITKPMVYGITEQDGIYTMTFTDSIDDIEITEWEPLPVQQNKTVDVEEFFKVLEDAKKKSAEYFLHLNAGGLDNVDLSDAYFTDWRTLGVLLTFCNSNRKPIDFKKDGTPIYSFDSDMSFFIKKGEISYIEETTETEADDWFTLPVHRMFHIHMKEVGGRGNVVTVGIFYNN</sequence>
<evidence type="ECO:0000313" key="2">
    <source>
        <dbReference type="Proteomes" id="UP000283497"/>
    </source>
</evidence>
<dbReference type="Proteomes" id="UP000283497">
    <property type="component" value="Unassembled WGS sequence"/>
</dbReference>
<proteinExistence type="predicted"/>
<dbReference type="EMBL" id="QRNJ01000054">
    <property type="protein sequence ID" value="RHK36367.1"/>
    <property type="molecule type" value="Genomic_DNA"/>
</dbReference>
<accession>A0A415G4W9</accession>
<reference evidence="1 2" key="1">
    <citation type="submission" date="2018-08" db="EMBL/GenBank/DDBJ databases">
        <title>A genome reference for cultivated species of the human gut microbiota.</title>
        <authorList>
            <person name="Zou Y."/>
            <person name="Xue W."/>
            <person name="Luo G."/>
        </authorList>
    </citation>
    <scope>NUCLEOTIDE SEQUENCE [LARGE SCALE GENOMIC DNA]</scope>
    <source>
        <strain evidence="1 2">AF45-14BH</strain>
    </source>
</reference>
<dbReference type="AlphaFoldDB" id="A0A415G4W9"/>
<organism evidence="1 2">
    <name type="scientific">Anaerobutyricum hallii</name>
    <dbReference type="NCBI Taxonomy" id="39488"/>
    <lineage>
        <taxon>Bacteria</taxon>
        <taxon>Bacillati</taxon>
        <taxon>Bacillota</taxon>
        <taxon>Clostridia</taxon>
        <taxon>Lachnospirales</taxon>
        <taxon>Lachnospiraceae</taxon>
        <taxon>Anaerobutyricum</taxon>
    </lineage>
</organism>